<dbReference type="PANTHER" id="PTHR37528:SF1">
    <property type="entry name" value="UPF0149 PROTEIN YGFB"/>
    <property type="match status" value="1"/>
</dbReference>
<comment type="caution">
    <text evidence="2">The sequence shown here is derived from an EMBL/GenBank/DDBJ whole genome shotgun (WGS) entry which is preliminary data.</text>
</comment>
<dbReference type="SUPFAM" id="SSF101327">
    <property type="entry name" value="YgfB-like"/>
    <property type="match status" value="1"/>
</dbReference>
<dbReference type="PANTHER" id="PTHR37528">
    <property type="entry name" value="UPF0149 PROTEIN YGFB"/>
    <property type="match status" value="1"/>
</dbReference>
<dbReference type="RefSeq" id="WP_168147662.1">
    <property type="nucleotide sequence ID" value="NZ_JAAVXB010000004.1"/>
</dbReference>
<dbReference type="Proteomes" id="UP000653472">
    <property type="component" value="Unassembled WGS sequence"/>
</dbReference>
<evidence type="ECO:0000256" key="1">
    <source>
        <dbReference type="ARBA" id="ARBA00038308"/>
    </source>
</evidence>
<dbReference type="AlphaFoldDB" id="A0A970B9H8"/>
<dbReference type="Gene3D" id="1.20.120.740">
    <property type="entry name" value="YgfB uncharacterised protein family UPF0149, PF03695"/>
    <property type="match status" value="1"/>
</dbReference>
<organism evidence="2 3">
    <name type="scientific">Solimonas marina</name>
    <dbReference type="NCBI Taxonomy" id="2714601"/>
    <lineage>
        <taxon>Bacteria</taxon>
        <taxon>Pseudomonadati</taxon>
        <taxon>Pseudomonadota</taxon>
        <taxon>Gammaproteobacteria</taxon>
        <taxon>Nevskiales</taxon>
        <taxon>Nevskiaceae</taxon>
        <taxon>Solimonas</taxon>
    </lineage>
</organism>
<dbReference type="InterPro" id="IPR011978">
    <property type="entry name" value="YgfB-like"/>
</dbReference>
<protein>
    <submittedName>
        <fullName evidence="2">UPF0149 family protein</fullName>
    </submittedName>
</protein>
<dbReference type="EMBL" id="JAAVXB010000004">
    <property type="protein sequence ID" value="NKF22401.1"/>
    <property type="molecule type" value="Genomic_DNA"/>
</dbReference>
<evidence type="ECO:0000313" key="2">
    <source>
        <dbReference type="EMBL" id="NKF22401.1"/>
    </source>
</evidence>
<evidence type="ECO:0000313" key="3">
    <source>
        <dbReference type="Proteomes" id="UP000653472"/>
    </source>
</evidence>
<dbReference type="Pfam" id="PF03695">
    <property type="entry name" value="UPF0149"/>
    <property type="match status" value="1"/>
</dbReference>
<name>A0A970B9H8_9GAMM</name>
<gene>
    <name evidence="2" type="ORF">G7Y82_08720</name>
</gene>
<sequence length="189" mass="20991">MQEPLSYDDLQEVFSGFGRADDLSEYHGALCGVLCVNKPEDIDLLRLIDADDESALPSDAKTRALLTTLRDATIEALQDEDLGFELLLPDDETALVPRVRALGAWCQGFLYGLASRPGLDLDKLSPEAREIVHDFSQFTQAAVGEDDDQNVEETAYAELVEYVRVGAQLLYMEMHPRPTLDPAESNHLH</sequence>
<keyword evidence="3" id="KW-1185">Reference proteome</keyword>
<comment type="similarity">
    <text evidence="1">Belongs to the UPF0149 family.</text>
</comment>
<dbReference type="GO" id="GO:0005829">
    <property type="term" value="C:cytosol"/>
    <property type="evidence" value="ECO:0007669"/>
    <property type="project" value="TreeGrafter"/>
</dbReference>
<accession>A0A970B9H8</accession>
<reference evidence="2" key="1">
    <citation type="submission" date="2020-03" db="EMBL/GenBank/DDBJ databases">
        <title>Solimonas marina sp. nov., isolated from deep seawater of the Pacific Ocean.</title>
        <authorList>
            <person name="Liu X."/>
            <person name="Lai Q."/>
            <person name="Sun F."/>
            <person name="Gai Y."/>
            <person name="Li G."/>
            <person name="Shao Z."/>
        </authorList>
    </citation>
    <scope>NUCLEOTIDE SEQUENCE</scope>
    <source>
        <strain evidence="2">C16B3</strain>
    </source>
</reference>
<proteinExistence type="inferred from homology"/>
<dbReference type="InterPro" id="IPR036255">
    <property type="entry name" value="YgfB-like_sf"/>
</dbReference>